<accession>A0ABQ5W813</accession>
<evidence type="ECO:0008006" key="5">
    <source>
        <dbReference type="Google" id="ProtNLM"/>
    </source>
</evidence>
<reference evidence="4" key="1">
    <citation type="journal article" date="2019" name="Int. J. Syst. Evol. Microbiol.">
        <title>The Global Catalogue of Microorganisms (GCM) 10K type strain sequencing project: providing services to taxonomists for standard genome sequencing and annotation.</title>
        <authorList>
            <consortium name="The Broad Institute Genomics Platform"/>
            <consortium name="The Broad Institute Genome Sequencing Center for Infectious Disease"/>
            <person name="Wu L."/>
            <person name="Ma J."/>
        </authorList>
    </citation>
    <scope>NUCLEOTIDE SEQUENCE [LARGE SCALE GENOMIC DNA]</scope>
    <source>
        <strain evidence="4">NBRC 112416</strain>
    </source>
</reference>
<evidence type="ECO:0000256" key="2">
    <source>
        <dbReference type="SAM" id="SignalP"/>
    </source>
</evidence>
<evidence type="ECO:0000313" key="3">
    <source>
        <dbReference type="EMBL" id="GLQ56112.1"/>
    </source>
</evidence>
<keyword evidence="2" id="KW-0732">Signal</keyword>
<dbReference type="Proteomes" id="UP001156691">
    <property type="component" value="Unassembled WGS sequence"/>
</dbReference>
<comment type="caution">
    <text evidence="3">The sequence shown here is derived from an EMBL/GenBank/DDBJ whole genome shotgun (WGS) entry which is preliminary data.</text>
</comment>
<feature type="region of interest" description="Disordered" evidence="1">
    <location>
        <begin position="51"/>
        <end position="104"/>
    </location>
</feature>
<organism evidence="3 4">
    <name type="scientific">Devosia nitrariae</name>
    <dbReference type="NCBI Taxonomy" id="2071872"/>
    <lineage>
        <taxon>Bacteria</taxon>
        <taxon>Pseudomonadati</taxon>
        <taxon>Pseudomonadota</taxon>
        <taxon>Alphaproteobacteria</taxon>
        <taxon>Hyphomicrobiales</taxon>
        <taxon>Devosiaceae</taxon>
        <taxon>Devosia</taxon>
    </lineage>
</organism>
<dbReference type="RefSeq" id="WP_284341531.1">
    <property type="nucleotide sequence ID" value="NZ_BSNS01000018.1"/>
</dbReference>
<evidence type="ECO:0000256" key="1">
    <source>
        <dbReference type="SAM" id="MobiDB-lite"/>
    </source>
</evidence>
<name>A0ABQ5W813_9HYPH</name>
<evidence type="ECO:0000313" key="4">
    <source>
        <dbReference type="Proteomes" id="UP001156691"/>
    </source>
</evidence>
<gene>
    <name evidence="3" type="ORF">GCM10010862_33710</name>
</gene>
<feature type="chain" id="PRO_5047008359" description="HdeA/HdeB family protein" evidence="2">
    <location>
        <begin position="25"/>
        <end position="127"/>
    </location>
</feature>
<feature type="compositionally biased region" description="Low complexity" evidence="1">
    <location>
        <begin position="60"/>
        <end position="71"/>
    </location>
</feature>
<keyword evidence="4" id="KW-1185">Reference proteome</keyword>
<feature type="signal peptide" evidence="2">
    <location>
        <begin position="1"/>
        <end position="24"/>
    </location>
</feature>
<dbReference type="EMBL" id="BSNS01000018">
    <property type="protein sequence ID" value="GLQ56112.1"/>
    <property type="molecule type" value="Genomic_DNA"/>
</dbReference>
<protein>
    <recommendedName>
        <fullName evidence="5">HdeA/HdeB family protein</fullName>
    </recommendedName>
</protein>
<sequence>MRNLTHSVLAALVASTFVSLPTVAQERSIGGVAVPDSQLEAVQQKCDELLAEGEADVDEAAPAAEAPAAGASNDPATTESAAEAPVDPTAETSNGNMAADSEAETAIDLAMLTVEACEDGGFAEPSM</sequence>
<proteinExistence type="predicted"/>